<dbReference type="EMBL" id="JAPQKI010000002">
    <property type="protein sequence ID" value="KAJ5111528.1"/>
    <property type="molecule type" value="Genomic_DNA"/>
</dbReference>
<protein>
    <submittedName>
        <fullName evidence="1">Uncharacterized protein</fullName>
    </submittedName>
</protein>
<proteinExistence type="predicted"/>
<comment type="caution">
    <text evidence="1">The sequence shown here is derived from an EMBL/GenBank/DDBJ whole genome shotgun (WGS) entry which is preliminary data.</text>
</comment>
<dbReference type="RefSeq" id="XP_056479598.1">
    <property type="nucleotide sequence ID" value="XM_056614557.1"/>
</dbReference>
<name>A0A9W9G3Y5_9EURO</name>
<evidence type="ECO:0000313" key="2">
    <source>
        <dbReference type="Proteomes" id="UP001149074"/>
    </source>
</evidence>
<keyword evidence="2" id="KW-1185">Reference proteome</keyword>
<organism evidence="1 2">
    <name type="scientific">Penicillium argentinense</name>
    <dbReference type="NCBI Taxonomy" id="1131581"/>
    <lineage>
        <taxon>Eukaryota</taxon>
        <taxon>Fungi</taxon>
        <taxon>Dikarya</taxon>
        <taxon>Ascomycota</taxon>
        <taxon>Pezizomycotina</taxon>
        <taxon>Eurotiomycetes</taxon>
        <taxon>Eurotiomycetidae</taxon>
        <taxon>Eurotiales</taxon>
        <taxon>Aspergillaceae</taxon>
        <taxon>Penicillium</taxon>
    </lineage>
</organism>
<accession>A0A9W9G3Y5</accession>
<dbReference type="Proteomes" id="UP001149074">
    <property type="component" value="Unassembled WGS sequence"/>
</dbReference>
<evidence type="ECO:0000313" key="1">
    <source>
        <dbReference type="EMBL" id="KAJ5111528.1"/>
    </source>
</evidence>
<sequence>MQRELLQVRAIEGKGTLSGEKELRIKNRTGSNPPPEERWDGPFFPQRPAFSSARKWKGTVDEEKDVNIDDSVQKIHRDGPVGDHKRAAV</sequence>
<reference evidence="1" key="1">
    <citation type="submission" date="2022-11" db="EMBL/GenBank/DDBJ databases">
        <authorList>
            <person name="Petersen C."/>
        </authorList>
    </citation>
    <scope>NUCLEOTIDE SEQUENCE</scope>
    <source>
        <strain evidence="1">IBT 30761</strain>
    </source>
</reference>
<dbReference type="AlphaFoldDB" id="A0A9W9G3Y5"/>
<reference evidence="1" key="2">
    <citation type="journal article" date="2023" name="IMA Fungus">
        <title>Comparative genomic study of the Penicillium genus elucidates a diverse pangenome and 15 lateral gene transfer events.</title>
        <authorList>
            <person name="Petersen C."/>
            <person name="Sorensen T."/>
            <person name="Nielsen M.R."/>
            <person name="Sondergaard T.E."/>
            <person name="Sorensen J.L."/>
            <person name="Fitzpatrick D.A."/>
            <person name="Frisvad J.C."/>
            <person name="Nielsen K.L."/>
        </authorList>
    </citation>
    <scope>NUCLEOTIDE SEQUENCE</scope>
    <source>
        <strain evidence="1">IBT 30761</strain>
    </source>
</reference>
<dbReference type="GeneID" id="81353536"/>
<gene>
    <name evidence="1" type="ORF">N7532_002063</name>
</gene>